<evidence type="ECO:0000313" key="1">
    <source>
        <dbReference type="EMBL" id="KAJ5350807.1"/>
    </source>
</evidence>
<keyword evidence="2" id="KW-1185">Reference proteome</keyword>
<organism evidence="1 2">
    <name type="scientific">Penicillium brevicompactum</name>
    <dbReference type="NCBI Taxonomy" id="5074"/>
    <lineage>
        <taxon>Eukaryota</taxon>
        <taxon>Fungi</taxon>
        <taxon>Dikarya</taxon>
        <taxon>Ascomycota</taxon>
        <taxon>Pezizomycotina</taxon>
        <taxon>Eurotiomycetes</taxon>
        <taxon>Eurotiomycetidae</taxon>
        <taxon>Eurotiales</taxon>
        <taxon>Aspergillaceae</taxon>
        <taxon>Penicillium</taxon>
    </lineage>
</organism>
<dbReference type="AlphaFoldDB" id="A0A9W9QZA1"/>
<accession>A0A9W9QZA1</accession>
<evidence type="ECO:0000313" key="2">
    <source>
        <dbReference type="Proteomes" id="UP001148299"/>
    </source>
</evidence>
<protein>
    <submittedName>
        <fullName evidence="1">Uncharacterized protein</fullName>
    </submittedName>
</protein>
<reference evidence="1" key="1">
    <citation type="submission" date="2022-12" db="EMBL/GenBank/DDBJ databases">
        <authorList>
            <person name="Petersen C."/>
        </authorList>
    </citation>
    <scope>NUCLEOTIDE SEQUENCE</scope>
    <source>
        <strain evidence="1">IBT 35675</strain>
    </source>
</reference>
<dbReference type="EMBL" id="JAPZBR010000006">
    <property type="protein sequence ID" value="KAJ5350807.1"/>
    <property type="molecule type" value="Genomic_DNA"/>
</dbReference>
<proteinExistence type="predicted"/>
<reference evidence="1" key="2">
    <citation type="journal article" date="2023" name="IMA Fungus">
        <title>Comparative genomic study of the Penicillium genus elucidates a diverse pangenome and 15 lateral gene transfer events.</title>
        <authorList>
            <person name="Petersen C."/>
            <person name="Sorensen T."/>
            <person name="Nielsen M.R."/>
            <person name="Sondergaard T.E."/>
            <person name="Sorensen J.L."/>
            <person name="Fitzpatrick D.A."/>
            <person name="Frisvad J.C."/>
            <person name="Nielsen K.L."/>
        </authorList>
    </citation>
    <scope>NUCLEOTIDE SEQUENCE</scope>
    <source>
        <strain evidence="1">IBT 35675</strain>
    </source>
</reference>
<gene>
    <name evidence="1" type="ORF">N7541_008534</name>
</gene>
<comment type="caution">
    <text evidence="1">The sequence shown here is derived from an EMBL/GenBank/DDBJ whole genome shotgun (WGS) entry which is preliminary data.</text>
</comment>
<name>A0A9W9QZA1_PENBR</name>
<sequence length="98" mass="10323">MSLRHDLVDKTTGTVRATLIFALKCLRGTEGEGPAGVPLDSGPTTMLPGALDPELGYTWLSHVPLTVRDGSSGSPDWLSSVFVTSWILLNAKTPSAEG</sequence>
<dbReference type="Proteomes" id="UP001148299">
    <property type="component" value="Unassembled WGS sequence"/>
</dbReference>